<evidence type="ECO:0000313" key="1">
    <source>
        <dbReference type="EMBL" id="DBA21397.1"/>
    </source>
</evidence>
<reference evidence="1" key="1">
    <citation type="thesis" date="2020" institute="ProQuest LLC" country="789 East Eisenhower Parkway, Ann Arbor, MI, USA">
        <title>Comparative Genomics and Chromosome Evolution.</title>
        <authorList>
            <person name="Mudd A.B."/>
        </authorList>
    </citation>
    <scope>NUCLEOTIDE SEQUENCE</scope>
    <source>
        <strain evidence="1">1538</strain>
        <tissue evidence="1">Blood</tissue>
    </source>
</reference>
<comment type="caution">
    <text evidence="1">The sequence shown here is derived from an EMBL/GenBank/DDBJ whole genome shotgun (WGS) entry which is preliminary data.</text>
</comment>
<name>A0AAV3AEH7_PYXAD</name>
<accession>A0AAV3AEH7</accession>
<protein>
    <submittedName>
        <fullName evidence="1">Uncharacterized protein</fullName>
    </submittedName>
</protein>
<evidence type="ECO:0000313" key="2">
    <source>
        <dbReference type="Proteomes" id="UP001181693"/>
    </source>
</evidence>
<dbReference type="EMBL" id="DYDO01000007">
    <property type="protein sequence ID" value="DBA21397.1"/>
    <property type="molecule type" value="Genomic_DNA"/>
</dbReference>
<dbReference type="AlphaFoldDB" id="A0AAV3AEH7"/>
<dbReference type="Proteomes" id="UP001181693">
    <property type="component" value="Unassembled WGS sequence"/>
</dbReference>
<keyword evidence="2" id="KW-1185">Reference proteome</keyword>
<sequence length="82" mass="9607">MERIFHDPFKRLKDVLYIKHCSDLWRGEGGERLSSTPLHSLPFTCTVVVHQSFFMKLPRQIHERRRTAAVHTSDSHPILALK</sequence>
<gene>
    <name evidence="1" type="ORF">GDO54_018042</name>
</gene>
<proteinExistence type="predicted"/>
<organism evidence="1 2">
    <name type="scientific">Pyxicephalus adspersus</name>
    <name type="common">African bullfrog</name>
    <dbReference type="NCBI Taxonomy" id="30357"/>
    <lineage>
        <taxon>Eukaryota</taxon>
        <taxon>Metazoa</taxon>
        <taxon>Chordata</taxon>
        <taxon>Craniata</taxon>
        <taxon>Vertebrata</taxon>
        <taxon>Euteleostomi</taxon>
        <taxon>Amphibia</taxon>
        <taxon>Batrachia</taxon>
        <taxon>Anura</taxon>
        <taxon>Neobatrachia</taxon>
        <taxon>Ranoidea</taxon>
        <taxon>Pyxicephalidae</taxon>
        <taxon>Pyxicephalinae</taxon>
        <taxon>Pyxicephalus</taxon>
    </lineage>
</organism>